<dbReference type="PANTHER" id="PTHR11782:SF33">
    <property type="entry name" value="ECTONUCLEOSIDE TRIPHOSPHATE DIPHOSPHOHYDROLASE 2"/>
    <property type="match status" value="1"/>
</dbReference>
<keyword evidence="13" id="KW-1015">Disulfide bond</keyword>
<evidence type="ECO:0000256" key="4">
    <source>
        <dbReference type="ARBA" id="ARBA00009283"/>
    </source>
</evidence>
<dbReference type="GO" id="GO:0004382">
    <property type="term" value="F:GDP phosphatase activity"/>
    <property type="evidence" value="ECO:0007669"/>
    <property type="project" value="TreeGrafter"/>
</dbReference>
<evidence type="ECO:0000256" key="15">
    <source>
        <dbReference type="PIRSR" id="PIRSR600407-1"/>
    </source>
</evidence>
<dbReference type="InterPro" id="IPR000407">
    <property type="entry name" value="GDA1_CD39_NTPase"/>
</dbReference>
<feature type="transmembrane region" description="Helical" evidence="18">
    <location>
        <begin position="473"/>
        <end position="500"/>
    </location>
</feature>
<keyword evidence="6 16" id="KW-0547">Nucleotide-binding</keyword>
<dbReference type="GO" id="GO:0045134">
    <property type="term" value="F:UDP phosphatase activity"/>
    <property type="evidence" value="ECO:0007669"/>
    <property type="project" value="TreeGrafter"/>
</dbReference>
<evidence type="ECO:0000256" key="11">
    <source>
        <dbReference type="ARBA" id="ARBA00022989"/>
    </source>
</evidence>
<evidence type="ECO:0000256" key="3">
    <source>
        <dbReference type="ARBA" id="ARBA00004141"/>
    </source>
</evidence>
<evidence type="ECO:0000256" key="8">
    <source>
        <dbReference type="ARBA" id="ARBA00022837"/>
    </source>
</evidence>
<evidence type="ECO:0000256" key="12">
    <source>
        <dbReference type="ARBA" id="ARBA00023136"/>
    </source>
</evidence>
<dbReference type="GO" id="GO:0005524">
    <property type="term" value="F:ATP binding"/>
    <property type="evidence" value="ECO:0007669"/>
    <property type="project" value="UniProtKB-KW"/>
</dbReference>
<dbReference type="Gene3D" id="3.30.420.150">
    <property type="entry name" value="Exopolyphosphatase. Domain 2"/>
    <property type="match status" value="2"/>
</dbReference>
<feature type="transmembrane region" description="Helical" evidence="18">
    <location>
        <begin position="42"/>
        <end position="60"/>
    </location>
</feature>
<keyword evidence="20" id="KW-1185">Reference proteome</keyword>
<feature type="transmembrane region" description="Helical" evidence="18">
    <location>
        <begin position="12"/>
        <end position="30"/>
    </location>
</feature>
<keyword evidence="9 16" id="KW-0067">ATP-binding</keyword>
<proteinExistence type="inferred from homology"/>
<feature type="transmembrane region" description="Helical" evidence="18">
    <location>
        <begin position="939"/>
        <end position="959"/>
    </location>
</feature>
<dbReference type="GO" id="GO:0009134">
    <property type="term" value="P:nucleoside diphosphate catabolic process"/>
    <property type="evidence" value="ECO:0007669"/>
    <property type="project" value="TreeGrafter"/>
</dbReference>
<organism evidence="19 20">
    <name type="scientific">Onychostoma macrolepis</name>
    <dbReference type="NCBI Taxonomy" id="369639"/>
    <lineage>
        <taxon>Eukaryota</taxon>
        <taxon>Metazoa</taxon>
        <taxon>Chordata</taxon>
        <taxon>Craniata</taxon>
        <taxon>Vertebrata</taxon>
        <taxon>Euteleostomi</taxon>
        <taxon>Actinopterygii</taxon>
        <taxon>Neopterygii</taxon>
        <taxon>Teleostei</taxon>
        <taxon>Ostariophysi</taxon>
        <taxon>Cypriniformes</taxon>
        <taxon>Cyprinidae</taxon>
        <taxon>Acrossocheilinae</taxon>
        <taxon>Onychostoma</taxon>
    </lineage>
</organism>
<name>A0A7J6D286_9TELE</name>
<keyword evidence="7 17" id="KW-0378">Hydrolase</keyword>
<dbReference type="Gene3D" id="3.30.420.40">
    <property type="match status" value="2"/>
</dbReference>
<dbReference type="AlphaFoldDB" id="A0A7J6D286"/>
<dbReference type="Pfam" id="PF01150">
    <property type="entry name" value="GDA1_CD39"/>
    <property type="match status" value="2"/>
</dbReference>
<comment type="subcellular location">
    <subcellularLocation>
        <location evidence="3">Membrane</location>
        <topology evidence="3">Multi-pass membrane protein</topology>
    </subcellularLocation>
</comment>
<evidence type="ECO:0000256" key="16">
    <source>
        <dbReference type="PIRSR" id="PIRSR600407-2"/>
    </source>
</evidence>
<dbReference type="FunFam" id="3.30.420.150:FF:000002">
    <property type="entry name" value="Ectonucleoside triphosphate diphosphohydrolase 1"/>
    <property type="match status" value="2"/>
</dbReference>
<keyword evidence="14" id="KW-0325">Glycoprotein</keyword>
<keyword evidence="12 18" id="KW-0472">Membrane</keyword>
<evidence type="ECO:0000313" key="20">
    <source>
        <dbReference type="Proteomes" id="UP000579812"/>
    </source>
</evidence>
<keyword evidence="10" id="KW-0460">Magnesium</keyword>
<evidence type="ECO:0000256" key="6">
    <source>
        <dbReference type="ARBA" id="ARBA00022741"/>
    </source>
</evidence>
<evidence type="ECO:0000256" key="7">
    <source>
        <dbReference type="ARBA" id="ARBA00022801"/>
    </source>
</evidence>
<comment type="cofactor">
    <cofactor evidence="2">
        <name>Mg(2+)</name>
        <dbReference type="ChEBI" id="CHEBI:18420"/>
    </cofactor>
</comment>
<evidence type="ECO:0000256" key="5">
    <source>
        <dbReference type="ARBA" id="ARBA00022692"/>
    </source>
</evidence>
<evidence type="ECO:0000256" key="9">
    <source>
        <dbReference type="ARBA" id="ARBA00022840"/>
    </source>
</evidence>
<feature type="active site" description="Proton acceptor" evidence="15">
    <location>
        <position position="638"/>
    </location>
</feature>
<evidence type="ECO:0000256" key="2">
    <source>
        <dbReference type="ARBA" id="ARBA00001946"/>
    </source>
</evidence>
<keyword evidence="11 18" id="KW-1133">Transmembrane helix</keyword>
<evidence type="ECO:0000256" key="1">
    <source>
        <dbReference type="ARBA" id="ARBA00001913"/>
    </source>
</evidence>
<evidence type="ECO:0000256" key="10">
    <source>
        <dbReference type="ARBA" id="ARBA00022842"/>
    </source>
</evidence>
<gene>
    <name evidence="19" type="ORF">G5714_005868</name>
</gene>
<sequence length="971" mass="107965">MVSMGNQQQCRIITATAALFLAVGGILLLVVPTEDVKEPPEFMYGIVLDAGSSHTAMFIYKWPADKQNGTGIVSQHRECHAKGGGISSYAGNKGGAASSLEECMEQAMQEIPKSRHKLTPVYLGATAGMRLLNISKPKESDEVLKEVADKLKTYPFSFKGANILSGQEEGAYGWVTVNYLLENYIKYGFVGQWLSPGRDTVGALDFGGASTQITFETKQIVENKDNLMKLRLYGRDYRIYTQSFLCYGRDQVLLRLLAHLITTQGSDRSIVHPCYPAGYSDSIKLSSVFDTPCNKRPTLYKPDDDLQIKGTGNYDQCLGNVSRLFSFNNCSYSRCSFDGVFQPNITGNFMAFSAFFYTHSFLQEVTGISITSPEHLEDATHVVCNMSFQEITNKVQGQESRLKDYCAVSAFVQVLLVHRYGFDFLSFPHISFQKKAGDTSVGWSLGYMLSLSNLLPAEDVLLRKSLRSSAWSALVVLFCFLLIVALYFLLQAICILLLVINTEDIKEPAQLMYGIVMDAGSSHTSVFIYKWPADKQNGTGIVSQHSECHVKGGGISSYAGNRGGAAHGLEECMEKAMQEIPKSRHKLTPVYLGATAGMRLLNISKPKESDEVLKEVADKLKTYPFSFKGANILSGQEEGAYGWVTVNYLLEKFITYGFVGQWLSPGKDTVGALDLGGASTQITFETKQIVENKDNLMKLRLYGRDYQIYTQSFLCYGRDQVLLRLLALLMKTQGSDRSIVHPCYPAGYSDSIKLSSVFDTPCNKRPTLYKPDDDLQIKGTGNYDQCLGNVSRLFSFNNCSYSRCPFDGVFQPNITGNFMAFSAFFYTHSFLQKAAGITVTSPADLEDAIRVVCNMSFQEMQNKFPDEGNHLRDYCADSILLQVLLINGYGFSDLSFPHISFREKAEDTSVGWSLGYMLSLSNLLPAENVLVKKTLRPDAWRAAVFLFSVLLIASIFFLLRTYQKNATKLCC</sequence>
<accession>A0A7J6D286</accession>
<reference evidence="19 20" key="1">
    <citation type="submission" date="2020-04" db="EMBL/GenBank/DDBJ databases">
        <title>Chromosome-level genome assembly of a cyprinid fish Onychostoma macrolepis by integration of Nanopore Sequencing, Bionano and Hi-C technology.</title>
        <authorList>
            <person name="Wang D."/>
        </authorList>
    </citation>
    <scope>NUCLEOTIDE SEQUENCE [LARGE SCALE GENOMIC DNA]</scope>
    <source>
        <strain evidence="19">SWU-2019</strain>
        <tissue evidence="19">Muscle</tissue>
    </source>
</reference>
<comment type="similarity">
    <text evidence="4 17">Belongs to the GDA1/CD39 NTPase family.</text>
</comment>
<comment type="caution">
    <text evidence="19">The sequence shown here is derived from an EMBL/GenBank/DDBJ whole genome shotgun (WGS) entry which is preliminary data.</text>
</comment>
<evidence type="ECO:0000256" key="14">
    <source>
        <dbReference type="ARBA" id="ARBA00023180"/>
    </source>
</evidence>
<evidence type="ECO:0000256" key="13">
    <source>
        <dbReference type="ARBA" id="ARBA00023157"/>
    </source>
</evidence>
<dbReference type="PROSITE" id="PS01238">
    <property type="entry name" value="GDA1_CD39_NTPASE"/>
    <property type="match status" value="2"/>
</dbReference>
<dbReference type="GO" id="GO:0017111">
    <property type="term" value="F:ribonucleoside triphosphate phosphatase activity"/>
    <property type="evidence" value="ECO:0007669"/>
    <property type="project" value="TreeGrafter"/>
</dbReference>
<keyword evidence="8" id="KW-0106">Calcium</keyword>
<feature type="binding site" evidence="16">
    <location>
        <begin position="677"/>
        <end position="681"/>
    </location>
    <ligand>
        <name>ATP</name>
        <dbReference type="ChEBI" id="CHEBI:30616"/>
    </ligand>
</feature>
<evidence type="ECO:0000256" key="17">
    <source>
        <dbReference type="RuleBase" id="RU003833"/>
    </source>
</evidence>
<dbReference type="GO" id="GO:0005886">
    <property type="term" value="C:plasma membrane"/>
    <property type="evidence" value="ECO:0007669"/>
    <property type="project" value="TreeGrafter"/>
</dbReference>
<keyword evidence="5 18" id="KW-0812">Transmembrane</keyword>
<evidence type="ECO:0000256" key="18">
    <source>
        <dbReference type="SAM" id="Phobius"/>
    </source>
</evidence>
<dbReference type="Proteomes" id="UP000579812">
    <property type="component" value="Unassembled WGS sequence"/>
</dbReference>
<evidence type="ECO:0000313" key="19">
    <source>
        <dbReference type="EMBL" id="KAF4113323.1"/>
    </source>
</evidence>
<dbReference type="FunFam" id="3.30.420.40:FF:000068">
    <property type="entry name" value="Ectonucleoside triphosphate diphosphohydrolase 1"/>
    <property type="match status" value="2"/>
</dbReference>
<evidence type="ECO:0008006" key="21">
    <source>
        <dbReference type="Google" id="ProtNLM"/>
    </source>
</evidence>
<protein>
    <recommendedName>
        <fullName evidence="21">Ectonucleoside triphosphate diphosphohydrolase 2</fullName>
    </recommendedName>
</protein>
<comment type="cofactor">
    <cofactor evidence="1">
        <name>Ca(2+)</name>
        <dbReference type="ChEBI" id="CHEBI:29108"/>
    </cofactor>
</comment>
<dbReference type="EMBL" id="JAAMOB010000005">
    <property type="protein sequence ID" value="KAF4113323.1"/>
    <property type="molecule type" value="Genomic_DNA"/>
</dbReference>
<dbReference type="PANTHER" id="PTHR11782">
    <property type="entry name" value="ADENOSINE/GUANOSINE DIPHOSPHATASE"/>
    <property type="match status" value="1"/>
</dbReference>